<proteinExistence type="predicted"/>
<dbReference type="InterPro" id="IPR025662">
    <property type="entry name" value="Sigma_54_int_dom_ATP-bd_1"/>
</dbReference>
<evidence type="ECO:0000259" key="18">
    <source>
        <dbReference type="PROSITE" id="PS50110"/>
    </source>
</evidence>
<dbReference type="SUPFAM" id="SSF46689">
    <property type="entry name" value="Homeodomain-like"/>
    <property type="match status" value="1"/>
</dbReference>
<keyword evidence="5 16" id="KW-0597">Phosphoprotein</keyword>
<evidence type="ECO:0000256" key="10">
    <source>
        <dbReference type="ARBA" id="ARBA00023125"/>
    </source>
</evidence>
<evidence type="ECO:0000256" key="14">
    <source>
        <dbReference type="ARBA" id="ARBA00029881"/>
    </source>
</evidence>
<evidence type="ECO:0000259" key="17">
    <source>
        <dbReference type="PROSITE" id="PS50045"/>
    </source>
</evidence>
<keyword evidence="4" id="KW-0678">Repressor</keyword>
<dbReference type="PROSITE" id="PS00675">
    <property type="entry name" value="SIGMA54_INTERACT_1"/>
    <property type="match status" value="1"/>
</dbReference>
<dbReference type="PROSITE" id="PS00676">
    <property type="entry name" value="SIGMA54_INTERACT_2"/>
    <property type="match status" value="1"/>
</dbReference>
<dbReference type="FunFam" id="3.40.50.2300:FF:000018">
    <property type="entry name" value="DNA-binding transcriptional regulator NtrC"/>
    <property type="match status" value="1"/>
</dbReference>
<dbReference type="SMART" id="SM00448">
    <property type="entry name" value="REC"/>
    <property type="match status" value="1"/>
</dbReference>
<evidence type="ECO:0000256" key="12">
    <source>
        <dbReference type="ARBA" id="ARBA00023163"/>
    </source>
</evidence>
<evidence type="ECO:0000256" key="4">
    <source>
        <dbReference type="ARBA" id="ARBA00022491"/>
    </source>
</evidence>
<accession>A0A7V1LLH6</accession>
<dbReference type="PRINTS" id="PR01590">
    <property type="entry name" value="HTHFIS"/>
</dbReference>
<keyword evidence="12" id="KW-0804">Transcription</keyword>
<gene>
    <name evidence="19" type="ORF">ENJ10_05625</name>
</gene>
<feature type="domain" description="Sigma-54 factor interaction" evidence="17">
    <location>
        <begin position="144"/>
        <end position="373"/>
    </location>
</feature>
<keyword evidence="9" id="KW-0805">Transcription regulation</keyword>
<organism evidence="19">
    <name type="scientific">Caldithrix abyssi</name>
    <dbReference type="NCBI Taxonomy" id="187145"/>
    <lineage>
        <taxon>Bacteria</taxon>
        <taxon>Pseudomonadati</taxon>
        <taxon>Calditrichota</taxon>
        <taxon>Calditrichia</taxon>
        <taxon>Calditrichales</taxon>
        <taxon>Calditrichaceae</taxon>
        <taxon>Caldithrix</taxon>
    </lineage>
</organism>
<keyword evidence="10" id="KW-0238">DNA-binding</keyword>
<dbReference type="Gene3D" id="3.40.50.300">
    <property type="entry name" value="P-loop containing nucleotide triphosphate hydrolases"/>
    <property type="match status" value="1"/>
</dbReference>
<evidence type="ECO:0000256" key="5">
    <source>
        <dbReference type="ARBA" id="ARBA00022553"/>
    </source>
</evidence>
<dbReference type="GO" id="GO:0043565">
    <property type="term" value="F:sequence-specific DNA binding"/>
    <property type="evidence" value="ECO:0007669"/>
    <property type="project" value="InterPro"/>
</dbReference>
<keyword evidence="13" id="KW-0535">Nitrogen fixation</keyword>
<dbReference type="InterPro" id="IPR009057">
    <property type="entry name" value="Homeodomain-like_sf"/>
</dbReference>
<dbReference type="InterPro" id="IPR002078">
    <property type="entry name" value="Sigma_54_int"/>
</dbReference>
<evidence type="ECO:0000256" key="16">
    <source>
        <dbReference type="PROSITE-ProRule" id="PRU00169"/>
    </source>
</evidence>
<evidence type="ECO:0000256" key="7">
    <source>
        <dbReference type="ARBA" id="ARBA00022840"/>
    </source>
</evidence>
<dbReference type="Pfam" id="PF25601">
    <property type="entry name" value="AAA_lid_14"/>
    <property type="match status" value="1"/>
</dbReference>
<evidence type="ECO:0000256" key="9">
    <source>
        <dbReference type="ARBA" id="ARBA00023015"/>
    </source>
</evidence>
<dbReference type="Gene3D" id="1.10.10.60">
    <property type="entry name" value="Homeodomain-like"/>
    <property type="match status" value="1"/>
</dbReference>
<dbReference type="CDD" id="cd00009">
    <property type="entry name" value="AAA"/>
    <property type="match status" value="1"/>
</dbReference>
<dbReference type="SUPFAM" id="SSF52540">
    <property type="entry name" value="P-loop containing nucleoside triphosphate hydrolases"/>
    <property type="match status" value="1"/>
</dbReference>
<evidence type="ECO:0000256" key="13">
    <source>
        <dbReference type="ARBA" id="ARBA00023231"/>
    </source>
</evidence>
<dbReference type="InterPro" id="IPR025944">
    <property type="entry name" value="Sigma_54_int_dom_CS"/>
</dbReference>
<evidence type="ECO:0000256" key="8">
    <source>
        <dbReference type="ARBA" id="ARBA00023012"/>
    </source>
</evidence>
<sequence length="456" mass="51167">MTQAHILIVDDEEAQRLALKSFLGRRAYKVFLAANGDEALKIVRNETIDIVMTDFRMPGMSGLELLRAIKDVQPGIDVILMTAYGSVDDAVDIMKAGAYDYLTKPVDLDELESLLKRVKGKRLLEEENRQLREQLSEKFRFERIISQSGEMEAVLNIAGRVAKSKAHVLILGESGTGKELLAQAIHYASPRREKPFVTVNVAALAENIIESELFGHEKGAFTGAIHQRRGRFEEANGGTLFVDEVGDIPLSVQVKLLRAIQFGQIQRVGGSETIDVDVRIISATHRDLEAMIRDGQFREDLYYRLNVVAIVAPPLRKRRVDIPLLADHFIKRFARENEKEVTGIEREALDRLMKYDFPGNVRELENMMEHAVVMTRNSLIGREDLPAHLPSGRHEALYDPADLSAGHAQKMKAFEKAMIEEALKQSGGNKSAAARLLGITERHLRSRLEKLNSADK</sequence>
<dbReference type="Pfam" id="PF00072">
    <property type="entry name" value="Response_reg"/>
    <property type="match status" value="1"/>
</dbReference>
<comment type="caution">
    <text evidence="19">The sequence shown here is derived from an EMBL/GenBank/DDBJ whole genome shotgun (WGS) entry which is preliminary data.</text>
</comment>
<evidence type="ECO:0000256" key="11">
    <source>
        <dbReference type="ARBA" id="ARBA00023159"/>
    </source>
</evidence>
<dbReference type="GO" id="GO:0000160">
    <property type="term" value="P:phosphorelay signal transduction system"/>
    <property type="evidence" value="ECO:0007669"/>
    <property type="project" value="UniProtKB-KW"/>
</dbReference>
<evidence type="ECO:0000256" key="6">
    <source>
        <dbReference type="ARBA" id="ARBA00022741"/>
    </source>
</evidence>
<dbReference type="FunFam" id="3.40.50.300:FF:000006">
    <property type="entry name" value="DNA-binding transcriptional regulator NtrC"/>
    <property type="match status" value="1"/>
</dbReference>
<dbReference type="Gene3D" id="3.40.50.2300">
    <property type="match status" value="1"/>
</dbReference>
<feature type="domain" description="Response regulatory" evidence="18">
    <location>
        <begin position="5"/>
        <end position="119"/>
    </location>
</feature>
<keyword evidence="8" id="KW-0902">Two-component regulatory system</keyword>
<dbReference type="Pfam" id="PF02954">
    <property type="entry name" value="HTH_8"/>
    <property type="match status" value="1"/>
</dbReference>
<dbReference type="PANTHER" id="PTHR32071">
    <property type="entry name" value="TRANSCRIPTIONAL REGULATORY PROTEIN"/>
    <property type="match status" value="1"/>
</dbReference>
<dbReference type="SUPFAM" id="SSF52172">
    <property type="entry name" value="CheY-like"/>
    <property type="match status" value="1"/>
</dbReference>
<dbReference type="GO" id="GO:0005737">
    <property type="term" value="C:cytoplasm"/>
    <property type="evidence" value="ECO:0007669"/>
    <property type="project" value="UniProtKB-SubCell"/>
</dbReference>
<evidence type="ECO:0000256" key="1">
    <source>
        <dbReference type="ARBA" id="ARBA00004496"/>
    </source>
</evidence>
<keyword evidence="7" id="KW-0067">ATP-binding</keyword>
<keyword evidence="6" id="KW-0547">Nucleotide-binding</keyword>
<dbReference type="Gene3D" id="1.10.8.60">
    <property type="match status" value="1"/>
</dbReference>
<comment type="subcellular location">
    <subcellularLocation>
        <location evidence="1">Cytoplasm</location>
    </subcellularLocation>
</comment>
<dbReference type="GO" id="GO:0006355">
    <property type="term" value="P:regulation of DNA-templated transcription"/>
    <property type="evidence" value="ECO:0007669"/>
    <property type="project" value="InterPro"/>
</dbReference>
<dbReference type="FunFam" id="1.10.8.60:FF:000014">
    <property type="entry name" value="DNA-binding transcriptional regulator NtrC"/>
    <property type="match status" value="1"/>
</dbReference>
<dbReference type="AlphaFoldDB" id="A0A7V1LLH6"/>
<keyword evidence="11" id="KW-0010">Activator</keyword>
<dbReference type="InterPro" id="IPR001789">
    <property type="entry name" value="Sig_transdc_resp-reg_receiver"/>
</dbReference>
<dbReference type="PROSITE" id="PS50045">
    <property type="entry name" value="SIGMA54_INTERACT_4"/>
    <property type="match status" value="1"/>
</dbReference>
<dbReference type="InterPro" id="IPR025943">
    <property type="entry name" value="Sigma_54_int_dom_ATP-bd_2"/>
</dbReference>
<protein>
    <recommendedName>
        <fullName evidence="2">DNA-binding transcriptional regulator NtrC</fullName>
    </recommendedName>
    <alternativeName>
        <fullName evidence="14">Nitrogen regulation protein NR(I)</fullName>
    </alternativeName>
    <alternativeName>
        <fullName evidence="15">Nitrogen regulator I</fullName>
    </alternativeName>
</protein>
<dbReference type="Pfam" id="PF00158">
    <property type="entry name" value="Sigma54_activat"/>
    <property type="match status" value="1"/>
</dbReference>
<dbReference type="InterPro" id="IPR058031">
    <property type="entry name" value="AAA_lid_NorR"/>
</dbReference>
<evidence type="ECO:0000256" key="2">
    <source>
        <dbReference type="ARBA" id="ARBA00019059"/>
    </source>
</evidence>
<name>A0A7V1LLH6_CALAY</name>
<dbReference type="Proteomes" id="UP000886005">
    <property type="component" value="Unassembled WGS sequence"/>
</dbReference>
<evidence type="ECO:0000256" key="15">
    <source>
        <dbReference type="ARBA" id="ARBA00031910"/>
    </source>
</evidence>
<dbReference type="PANTHER" id="PTHR32071:SF95">
    <property type="entry name" value="DNA-BINDING TRANSCRIPTIONAL REGULATOR NTRC"/>
    <property type="match status" value="1"/>
</dbReference>
<dbReference type="EMBL" id="DRLD01000156">
    <property type="protein sequence ID" value="HED10145.1"/>
    <property type="molecule type" value="Genomic_DNA"/>
</dbReference>
<dbReference type="GO" id="GO:0005524">
    <property type="term" value="F:ATP binding"/>
    <property type="evidence" value="ECO:0007669"/>
    <property type="project" value="UniProtKB-KW"/>
</dbReference>
<evidence type="ECO:0000313" key="19">
    <source>
        <dbReference type="EMBL" id="HED10145.1"/>
    </source>
</evidence>
<dbReference type="InterPro" id="IPR003593">
    <property type="entry name" value="AAA+_ATPase"/>
</dbReference>
<feature type="modified residue" description="4-aspartylphosphate" evidence="16">
    <location>
        <position position="54"/>
    </location>
</feature>
<dbReference type="SMART" id="SM00382">
    <property type="entry name" value="AAA"/>
    <property type="match status" value="1"/>
</dbReference>
<dbReference type="InterPro" id="IPR011006">
    <property type="entry name" value="CheY-like_superfamily"/>
</dbReference>
<dbReference type="InterPro" id="IPR002197">
    <property type="entry name" value="HTH_Fis"/>
</dbReference>
<dbReference type="PROSITE" id="PS50110">
    <property type="entry name" value="RESPONSE_REGULATORY"/>
    <property type="match status" value="1"/>
</dbReference>
<dbReference type="InterPro" id="IPR027417">
    <property type="entry name" value="P-loop_NTPase"/>
</dbReference>
<evidence type="ECO:0000256" key="3">
    <source>
        <dbReference type="ARBA" id="ARBA00022490"/>
    </source>
</evidence>
<reference evidence="19" key="1">
    <citation type="journal article" date="2020" name="mSystems">
        <title>Genome- and Community-Level Interaction Insights into Carbon Utilization and Element Cycling Functions of Hydrothermarchaeota in Hydrothermal Sediment.</title>
        <authorList>
            <person name="Zhou Z."/>
            <person name="Liu Y."/>
            <person name="Xu W."/>
            <person name="Pan J."/>
            <person name="Luo Z.H."/>
            <person name="Li M."/>
        </authorList>
    </citation>
    <scope>NUCLEOTIDE SEQUENCE [LARGE SCALE GENOMIC DNA]</scope>
    <source>
        <strain evidence="19">HyVt-456</strain>
    </source>
</reference>
<dbReference type="PROSITE" id="PS00688">
    <property type="entry name" value="SIGMA54_INTERACT_3"/>
    <property type="match status" value="1"/>
</dbReference>
<keyword evidence="3" id="KW-0963">Cytoplasm</keyword>